<keyword evidence="7" id="KW-0508">mRNA splicing</keyword>
<keyword evidence="8" id="KW-0539">Nucleus</keyword>
<evidence type="ECO:0000256" key="10">
    <source>
        <dbReference type="ARBA" id="ARBA00045970"/>
    </source>
</evidence>
<dbReference type="PANTHER" id="PTHR13445:SF3">
    <property type="entry name" value="U5 SMALL NUCLEAR RIBONUCLEOPROTEIN TSSC4"/>
    <property type="match status" value="1"/>
</dbReference>
<sequence length="461" mass="48962">MQPETGLRSTLGFSNRADQIFGSLGGSSLDGASASKNAPWTVSQDTVFRSSKEAYSSDEDEEAKEIDRRQKEIMPESMQELEDEELGGEAFRPSAAFCRALDNEQEYDSIDAVAMAGDHGEVLPGLASTTEVLDDNIYEQRARRRMDADAGEAGIASHAETVHQASASAIHLSEPESEVEEGREGNVDSMETDEEPASGSRIPSSATEKSPGVKLLPALKSSKPEDSSAEAQAAPAADEDEQQRSKKKKKVHFQMDKPWVPPHRRSSDWGDRPRSITASEQATAGPSGSASATGQQRRRSFVPDHVKNPERYTCYDLGESLLVGGGDPGSGAADGGQSDMERAAKAASSAAASMPLPEEAGDQDEEREVPAFGSGLEFRPQGKLAASKGGAAAAEAASRANDGSLAISLEEENEAAEEDSMGDAEQGDAEQAIKQSKTANPGEMMPTVGRPRAQRNFRSKA</sequence>
<evidence type="ECO:0000256" key="1">
    <source>
        <dbReference type="ARBA" id="ARBA00004123"/>
    </source>
</evidence>
<evidence type="ECO:0000256" key="11">
    <source>
        <dbReference type="SAM" id="MobiDB-lite"/>
    </source>
</evidence>
<comment type="caution">
    <text evidence="12">The sequence shown here is derived from an EMBL/GenBank/DDBJ whole genome shotgun (WGS) entry which is preliminary data.</text>
</comment>
<keyword evidence="5" id="KW-0507">mRNA processing</keyword>
<proteinExistence type="inferred from homology"/>
<feature type="compositionally biased region" description="Basic and acidic residues" evidence="11">
    <location>
        <begin position="301"/>
        <end position="310"/>
    </location>
</feature>
<feature type="compositionally biased region" description="Polar residues" evidence="11">
    <location>
        <begin position="36"/>
        <end position="49"/>
    </location>
</feature>
<evidence type="ECO:0000313" key="13">
    <source>
        <dbReference type="Proteomes" id="UP001497392"/>
    </source>
</evidence>
<feature type="region of interest" description="Disordered" evidence="11">
    <location>
        <begin position="149"/>
        <end position="461"/>
    </location>
</feature>
<feature type="compositionally biased region" description="Basic and acidic residues" evidence="11">
    <location>
        <begin position="265"/>
        <end position="274"/>
    </location>
</feature>
<name>A0ABP1FU40_9CHLO</name>
<accession>A0ABP1FU40</accession>
<reference evidence="12 13" key="1">
    <citation type="submission" date="2024-06" db="EMBL/GenBank/DDBJ databases">
        <authorList>
            <person name="Kraege A."/>
            <person name="Thomma B."/>
        </authorList>
    </citation>
    <scope>NUCLEOTIDE SEQUENCE [LARGE SCALE GENOMIC DNA]</scope>
</reference>
<feature type="compositionally biased region" description="Acidic residues" evidence="11">
    <location>
        <begin position="409"/>
        <end position="428"/>
    </location>
</feature>
<evidence type="ECO:0000313" key="12">
    <source>
        <dbReference type="EMBL" id="CAL5223420.1"/>
    </source>
</evidence>
<dbReference type="InterPro" id="IPR029338">
    <property type="entry name" value="TSSC4"/>
</dbReference>
<evidence type="ECO:0000256" key="5">
    <source>
        <dbReference type="ARBA" id="ARBA00022664"/>
    </source>
</evidence>
<protein>
    <recommendedName>
        <fullName evidence="9">U5 small nuclear ribonucleoprotein TSSC4</fullName>
    </recommendedName>
</protein>
<comment type="function">
    <text evidence="10">Protein associated with the U5 snRNP, during its maturation and its post-splicing recycling and which is required for spliceosomal tri-snRNP complex assembly in the nucleus. Has a molecular sequestering activity and transiently hinders SNRNP200 binding sites for constitutive splicing factors that intervene later during the assembly of the spliceosome and splicing. Together with its molecular sequestering activity, may also function as a molecular adapter and placeholder, coordinating the assembly of the U5 snRNP and its association with the U4/U6 di-snRNP.</text>
</comment>
<keyword evidence="4" id="KW-0963">Cytoplasm</keyword>
<feature type="compositionally biased region" description="Low complexity" evidence="11">
    <location>
        <begin position="26"/>
        <end position="35"/>
    </location>
</feature>
<evidence type="ECO:0000256" key="4">
    <source>
        <dbReference type="ARBA" id="ARBA00022490"/>
    </source>
</evidence>
<evidence type="ECO:0000256" key="7">
    <source>
        <dbReference type="ARBA" id="ARBA00023187"/>
    </source>
</evidence>
<evidence type="ECO:0000256" key="3">
    <source>
        <dbReference type="ARBA" id="ARBA00010362"/>
    </source>
</evidence>
<feature type="compositionally biased region" description="Basic residues" evidence="11">
    <location>
        <begin position="452"/>
        <end position="461"/>
    </location>
</feature>
<organism evidence="12 13">
    <name type="scientific">Coccomyxa viridis</name>
    <dbReference type="NCBI Taxonomy" id="1274662"/>
    <lineage>
        <taxon>Eukaryota</taxon>
        <taxon>Viridiplantae</taxon>
        <taxon>Chlorophyta</taxon>
        <taxon>core chlorophytes</taxon>
        <taxon>Trebouxiophyceae</taxon>
        <taxon>Trebouxiophyceae incertae sedis</taxon>
        <taxon>Coccomyxaceae</taxon>
        <taxon>Coccomyxa</taxon>
    </lineage>
</organism>
<feature type="compositionally biased region" description="Low complexity" evidence="11">
    <location>
        <begin position="385"/>
        <end position="404"/>
    </location>
</feature>
<comment type="subcellular location">
    <subcellularLocation>
        <location evidence="2">Cytoplasm</location>
    </subcellularLocation>
    <subcellularLocation>
        <location evidence="1">Nucleus</location>
    </subcellularLocation>
</comment>
<dbReference type="EMBL" id="CAXHTA020000008">
    <property type="protein sequence ID" value="CAL5223420.1"/>
    <property type="molecule type" value="Genomic_DNA"/>
</dbReference>
<evidence type="ECO:0000256" key="2">
    <source>
        <dbReference type="ARBA" id="ARBA00004496"/>
    </source>
</evidence>
<feature type="compositionally biased region" description="Low complexity" evidence="11">
    <location>
        <begin position="281"/>
        <end position="295"/>
    </location>
</feature>
<evidence type="ECO:0000256" key="9">
    <source>
        <dbReference type="ARBA" id="ARBA00035304"/>
    </source>
</evidence>
<keyword evidence="13" id="KW-1185">Reference proteome</keyword>
<feature type="region of interest" description="Disordered" evidence="11">
    <location>
        <begin position="24"/>
        <end position="73"/>
    </location>
</feature>
<dbReference type="Proteomes" id="UP001497392">
    <property type="component" value="Unassembled WGS sequence"/>
</dbReference>
<comment type="similarity">
    <text evidence="3">Belongs to the TSSC4 family.</text>
</comment>
<dbReference type="PANTHER" id="PTHR13445">
    <property type="entry name" value="TUMOR SUPPRESSING SUBTRANSFERABLE CANDIDATE 4 TSSC4"/>
    <property type="match status" value="1"/>
</dbReference>
<keyword evidence="6" id="KW-0747">Spliceosome</keyword>
<feature type="compositionally biased region" description="Gly residues" evidence="11">
    <location>
        <begin position="323"/>
        <end position="334"/>
    </location>
</feature>
<evidence type="ECO:0000256" key="8">
    <source>
        <dbReference type="ARBA" id="ARBA00023242"/>
    </source>
</evidence>
<evidence type="ECO:0000256" key="6">
    <source>
        <dbReference type="ARBA" id="ARBA00022728"/>
    </source>
</evidence>
<gene>
    <name evidence="12" type="primary">g5933</name>
    <name evidence="12" type="ORF">VP750_LOCUS5079</name>
</gene>